<reference evidence="3 4" key="1">
    <citation type="journal article" date="2012" name="Int. J. Syst. Evol. Microbiol.">
        <title>Vibrio caribbeanicus sp. nov., isolated from the marine sponge Scleritoderma cyanea.</title>
        <authorList>
            <person name="Hoffmann M."/>
            <person name="Monday S.R."/>
            <person name="Allard M.W."/>
            <person name="Strain E.A."/>
            <person name="Whittaker P."/>
            <person name="Naum M."/>
            <person name="McCarthy P.J."/>
            <person name="Lopez J.V."/>
            <person name="Fischer M."/>
            <person name="Brown E.W."/>
        </authorList>
    </citation>
    <scope>NUCLEOTIDE SEQUENCE [LARGE SCALE GENOMIC DNA]</scope>
    <source>
        <strain evidence="3 4">ATCC BAA-2122</strain>
    </source>
</reference>
<dbReference type="OrthoDB" id="9774191at2"/>
<evidence type="ECO:0000259" key="1">
    <source>
        <dbReference type="Pfam" id="PF01408"/>
    </source>
</evidence>
<dbReference type="InterPro" id="IPR055170">
    <property type="entry name" value="GFO_IDH_MocA-like_dom"/>
</dbReference>
<dbReference type="GO" id="GO:0000166">
    <property type="term" value="F:nucleotide binding"/>
    <property type="evidence" value="ECO:0007669"/>
    <property type="project" value="InterPro"/>
</dbReference>
<dbReference type="PANTHER" id="PTHR43054">
    <property type="match status" value="1"/>
</dbReference>
<dbReference type="InterPro" id="IPR036291">
    <property type="entry name" value="NAD(P)-bd_dom_sf"/>
</dbReference>
<dbReference type="Pfam" id="PF22725">
    <property type="entry name" value="GFO_IDH_MocA_C3"/>
    <property type="match status" value="1"/>
</dbReference>
<evidence type="ECO:0000259" key="2">
    <source>
        <dbReference type="Pfam" id="PF22725"/>
    </source>
</evidence>
<name>E3BFY0_9VIBR</name>
<sequence>MLKLAIIGTNWITDQFIEAALQSKRYQLTAVYSRCRENAAQFAGKYASPALFDDFDAFASSSLIDVVYVASPNSFHAPQAIQLMEAGKHVIVEKPMAANFLQAQKMVETAQKHNVLMIEAYMSAHLPNFKILKESMPSIGPIRQGFITYCQYSSRYPKYLAGERPNTFEPTFANGSMVDIGFYCLSAAVELFGEPESLKAEAQLLESGVDGNGSVVLQYGNFNIVLQHSKTSNSYLQSEIQGEDGALLIDMISIAKKVTKFNRGSEVGIDLSVQQESNPMYYEAQEFADQIEKGHSDDNATQRSLIVARLLEEIRRQTGVVYPSDAN</sequence>
<feature type="domain" description="GFO/IDH/MocA-like oxidoreductase" evidence="2">
    <location>
        <begin position="139"/>
        <end position="247"/>
    </location>
</feature>
<dbReference type="EMBL" id="AEIU01000026">
    <property type="protein sequence ID" value="EFP98004.1"/>
    <property type="molecule type" value="Genomic_DNA"/>
</dbReference>
<dbReference type="AlphaFoldDB" id="E3BFY0"/>
<dbReference type="PANTHER" id="PTHR43054:SF1">
    <property type="entry name" value="SCYLLO-INOSITOL 2-DEHYDROGENASE (NADP(+)) IOLU"/>
    <property type="match status" value="1"/>
</dbReference>
<dbReference type="Gene3D" id="3.30.360.10">
    <property type="entry name" value="Dihydrodipicolinate Reductase, domain 2"/>
    <property type="match status" value="1"/>
</dbReference>
<dbReference type="Pfam" id="PF01408">
    <property type="entry name" value="GFO_IDH_MocA"/>
    <property type="match status" value="1"/>
</dbReference>
<dbReference type="STRING" id="796620.VIBC2010_06419"/>
<evidence type="ECO:0000313" key="3">
    <source>
        <dbReference type="EMBL" id="EFP98004.1"/>
    </source>
</evidence>
<proteinExistence type="predicted"/>
<organism evidence="3 4">
    <name type="scientific">Vibrio caribbeanicus ATCC BAA-2122</name>
    <dbReference type="NCBI Taxonomy" id="796620"/>
    <lineage>
        <taxon>Bacteria</taxon>
        <taxon>Pseudomonadati</taxon>
        <taxon>Pseudomonadota</taxon>
        <taxon>Gammaproteobacteria</taxon>
        <taxon>Vibrionales</taxon>
        <taxon>Vibrionaceae</taxon>
        <taxon>Vibrio</taxon>
    </lineage>
</organism>
<dbReference type="SUPFAM" id="SSF55347">
    <property type="entry name" value="Glyceraldehyde-3-phosphate dehydrogenase-like, C-terminal domain"/>
    <property type="match status" value="1"/>
</dbReference>
<evidence type="ECO:0000313" key="4">
    <source>
        <dbReference type="Proteomes" id="UP000002943"/>
    </source>
</evidence>
<keyword evidence="4" id="KW-1185">Reference proteome</keyword>
<protein>
    <submittedName>
        <fullName evidence="3">Putative oxidoreductase YgjR</fullName>
    </submittedName>
</protein>
<dbReference type="Proteomes" id="UP000002943">
    <property type="component" value="Unassembled WGS sequence"/>
</dbReference>
<dbReference type="InterPro" id="IPR000683">
    <property type="entry name" value="Gfo/Idh/MocA-like_OxRdtase_N"/>
</dbReference>
<comment type="caution">
    <text evidence="3">The sequence shown here is derived from an EMBL/GenBank/DDBJ whole genome shotgun (WGS) entry which is preliminary data.</text>
</comment>
<dbReference type="SUPFAM" id="SSF51735">
    <property type="entry name" value="NAD(P)-binding Rossmann-fold domains"/>
    <property type="match status" value="1"/>
</dbReference>
<dbReference type="eggNOG" id="COG0673">
    <property type="taxonomic scope" value="Bacteria"/>
</dbReference>
<gene>
    <name evidence="3" type="ORF">VIBC2010_06419</name>
</gene>
<feature type="domain" description="Gfo/Idh/MocA-like oxidoreductase N-terminal" evidence="1">
    <location>
        <begin position="3"/>
        <end position="118"/>
    </location>
</feature>
<dbReference type="RefSeq" id="WP_009599832.1">
    <property type="nucleotide sequence ID" value="NZ_AEIU01000026.1"/>
</dbReference>
<accession>E3BFY0</accession>
<dbReference type="Gene3D" id="3.40.50.720">
    <property type="entry name" value="NAD(P)-binding Rossmann-like Domain"/>
    <property type="match status" value="1"/>
</dbReference>